<dbReference type="InterPro" id="IPR029063">
    <property type="entry name" value="SAM-dependent_MTases_sf"/>
</dbReference>
<name>A0ABZ0IKY6_9BACT</name>
<comment type="similarity">
    <text evidence="1">Belongs to the methyltransferase superfamily.</text>
</comment>
<protein>
    <submittedName>
        <fullName evidence="5">Class I SAM-dependent methyltransferase</fullName>
        <ecNumber evidence="5">2.1.1.-</ecNumber>
    </submittedName>
</protein>
<feature type="domain" description="Methyltransferase type 11" evidence="4">
    <location>
        <begin position="39"/>
        <end position="126"/>
    </location>
</feature>
<accession>A0ABZ0IKY6</accession>
<dbReference type="CDD" id="cd02440">
    <property type="entry name" value="AdoMet_MTases"/>
    <property type="match status" value="1"/>
</dbReference>
<dbReference type="RefSeq" id="WP_317488085.1">
    <property type="nucleotide sequence ID" value="NZ_CP136051.1"/>
</dbReference>
<dbReference type="Gene3D" id="3.40.50.150">
    <property type="entry name" value="Vaccinia Virus protein VP39"/>
    <property type="match status" value="1"/>
</dbReference>
<proteinExistence type="inferred from homology"/>
<gene>
    <name evidence="5" type="ORF">RT717_19790</name>
</gene>
<dbReference type="EC" id="2.1.1.-" evidence="5"/>
<evidence type="ECO:0000256" key="2">
    <source>
        <dbReference type="ARBA" id="ARBA00022603"/>
    </source>
</evidence>
<evidence type="ECO:0000313" key="6">
    <source>
        <dbReference type="Proteomes" id="UP001302349"/>
    </source>
</evidence>
<dbReference type="SUPFAM" id="SSF53335">
    <property type="entry name" value="S-adenosyl-L-methionine-dependent methyltransferases"/>
    <property type="match status" value="1"/>
</dbReference>
<keyword evidence="6" id="KW-1185">Reference proteome</keyword>
<evidence type="ECO:0000256" key="3">
    <source>
        <dbReference type="ARBA" id="ARBA00022679"/>
    </source>
</evidence>
<dbReference type="PANTHER" id="PTHR44942:SF4">
    <property type="entry name" value="METHYLTRANSFERASE TYPE 11 DOMAIN-CONTAINING PROTEIN"/>
    <property type="match status" value="1"/>
</dbReference>
<keyword evidence="3 5" id="KW-0808">Transferase</keyword>
<organism evidence="5 6">
    <name type="scientific">Imperialibacter roseus</name>
    <dbReference type="NCBI Taxonomy" id="1324217"/>
    <lineage>
        <taxon>Bacteria</taxon>
        <taxon>Pseudomonadati</taxon>
        <taxon>Bacteroidota</taxon>
        <taxon>Cytophagia</taxon>
        <taxon>Cytophagales</taxon>
        <taxon>Flammeovirgaceae</taxon>
        <taxon>Imperialibacter</taxon>
    </lineage>
</organism>
<dbReference type="EMBL" id="CP136051">
    <property type="protein sequence ID" value="WOK05326.1"/>
    <property type="molecule type" value="Genomic_DNA"/>
</dbReference>
<evidence type="ECO:0000313" key="5">
    <source>
        <dbReference type="EMBL" id="WOK05326.1"/>
    </source>
</evidence>
<dbReference type="PANTHER" id="PTHR44942">
    <property type="entry name" value="METHYLTRANSF_11 DOMAIN-CONTAINING PROTEIN"/>
    <property type="match status" value="1"/>
</dbReference>
<reference evidence="5 6" key="1">
    <citation type="journal article" date="2023" name="Microbiol. Resour. Announc.">
        <title>Complete Genome Sequence of Imperialibacter roseus strain P4T.</title>
        <authorList>
            <person name="Tizabi D.R."/>
            <person name="Bachvaroff T."/>
            <person name="Hill R.T."/>
        </authorList>
    </citation>
    <scope>NUCLEOTIDE SEQUENCE [LARGE SCALE GENOMIC DNA]</scope>
    <source>
        <strain evidence="5 6">P4T</strain>
    </source>
</reference>
<dbReference type="Proteomes" id="UP001302349">
    <property type="component" value="Chromosome"/>
</dbReference>
<evidence type="ECO:0000259" key="4">
    <source>
        <dbReference type="Pfam" id="PF08241"/>
    </source>
</evidence>
<sequence length="244" mass="27731">MKDRFSDKASGYAAFRPKYPETLFNHLYTHTKTFDAAWDAGTGNGQVAAVLAGKFNRVYATDISIKQLMKVPNMANLSSFVADEAAPQISDTSIDLITVAQAIHWFQIDKFCDEVTRVAKPGALLATWGYGLMQLPPAYQPAVDYFYSKVVGPYWDAERKHIDNSYADISIPFKELKPSEHFEMIYKWNTENLEGYLNTWSSVGNYIKEKKENPVTPFIKELKTNGLPESFPVSFPLFVRLFRL</sequence>
<keyword evidence="2 5" id="KW-0489">Methyltransferase</keyword>
<dbReference type="InterPro" id="IPR051052">
    <property type="entry name" value="Diverse_substrate_MTase"/>
</dbReference>
<dbReference type="InterPro" id="IPR013216">
    <property type="entry name" value="Methyltransf_11"/>
</dbReference>
<dbReference type="Pfam" id="PF08241">
    <property type="entry name" value="Methyltransf_11"/>
    <property type="match status" value="1"/>
</dbReference>
<dbReference type="GO" id="GO:0008168">
    <property type="term" value="F:methyltransferase activity"/>
    <property type="evidence" value="ECO:0007669"/>
    <property type="project" value="UniProtKB-KW"/>
</dbReference>
<dbReference type="GO" id="GO:0032259">
    <property type="term" value="P:methylation"/>
    <property type="evidence" value="ECO:0007669"/>
    <property type="project" value="UniProtKB-KW"/>
</dbReference>
<evidence type="ECO:0000256" key="1">
    <source>
        <dbReference type="ARBA" id="ARBA00008361"/>
    </source>
</evidence>